<dbReference type="Proteomes" id="UP000619293">
    <property type="component" value="Unassembled WGS sequence"/>
</dbReference>
<dbReference type="InterPro" id="IPR046646">
    <property type="entry name" value="DUF6758"/>
</dbReference>
<organism evidence="1 2">
    <name type="scientific">Catellatospora chokoriensis</name>
    <dbReference type="NCBI Taxonomy" id="310353"/>
    <lineage>
        <taxon>Bacteria</taxon>
        <taxon>Bacillati</taxon>
        <taxon>Actinomycetota</taxon>
        <taxon>Actinomycetes</taxon>
        <taxon>Micromonosporales</taxon>
        <taxon>Micromonosporaceae</taxon>
        <taxon>Catellatospora</taxon>
    </lineage>
</organism>
<keyword evidence="2" id="KW-1185">Reference proteome</keyword>
<gene>
    <name evidence="1" type="ORF">Cch02nite_24960</name>
</gene>
<accession>A0A8J3NQB5</accession>
<evidence type="ECO:0000313" key="1">
    <source>
        <dbReference type="EMBL" id="GIF89052.1"/>
    </source>
</evidence>
<sequence>MVVMGLAVSCPRCGGDLRPPGLAHSDWVCERDGPVPPLHTAQHVNHDVFACVTKRAAESGVPLWCPWPLPTGWTVTGVAWAGDDRSGVSATALACSGPTPFSDGPADVLLVAEEPGTGLGAHFAGLSGPDPGPALLDREGGHGAHAKVKADGHPTPLWAVSTPEDRSAYAGEARGRWLYAVTWPAQAGYLLSEDVVLQDLSDWMPPELVFGALSPRLRPTR</sequence>
<proteinExistence type="predicted"/>
<dbReference type="AlphaFoldDB" id="A0A8J3NQB5"/>
<dbReference type="EMBL" id="BONG01000012">
    <property type="protein sequence ID" value="GIF89052.1"/>
    <property type="molecule type" value="Genomic_DNA"/>
</dbReference>
<comment type="caution">
    <text evidence="1">The sequence shown here is derived from an EMBL/GenBank/DDBJ whole genome shotgun (WGS) entry which is preliminary data.</text>
</comment>
<name>A0A8J3NQB5_9ACTN</name>
<protein>
    <submittedName>
        <fullName evidence="1">Uncharacterized protein</fullName>
    </submittedName>
</protein>
<evidence type="ECO:0000313" key="2">
    <source>
        <dbReference type="Proteomes" id="UP000619293"/>
    </source>
</evidence>
<reference evidence="1 2" key="1">
    <citation type="submission" date="2021-01" db="EMBL/GenBank/DDBJ databases">
        <title>Whole genome shotgun sequence of Catellatospora chokoriensis NBRC 107358.</title>
        <authorList>
            <person name="Komaki H."/>
            <person name="Tamura T."/>
        </authorList>
    </citation>
    <scope>NUCLEOTIDE SEQUENCE [LARGE SCALE GENOMIC DNA]</scope>
    <source>
        <strain evidence="1 2">NBRC 107358</strain>
    </source>
</reference>
<dbReference type="Pfam" id="PF20544">
    <property type="entry name" value="DUF6758"/>
    <property type="match status" value="1"/>
</dbReference>